<proteinExistence type="predicted"/>
<dbReference type="Gene3D" id="2.60.120.260">
    <property type="entry name" value="Galactose-binding domain-like"/>
    <property type="match status" value="1"/>
</dbReference>
<feature type="compositionally biased region" description="Polar residues" evidence="3">
    <location>
        <begin position="21"/>
        <end position="33"/>
    </location>
</feature>
<gene>
    <name evidence="5" type="ORF">P7K49_017404</name>
</gene>
<evidence type="ECO:0000259" key="4">
    <source>
        <dbReference type="PROSITE" id="PS51117"/>
    </source>
</evidence>
<dbReference type="EMBL" id="JASSZA010000008">
    <property type="protein sequence ID" value="KAK2103548.1"/>
    <property type="molecule type" value="Genomic_DNA"/>
</dbReference>
<dbReference type="PROSITE" id="PS51117">
    <property type="entry name" value="LAMININ_NTER"/>
    <property type="match status" value="1"/>
</dbReference>
<feature type="region of interest" description="Disordered" evidence="3">
    <location>
        <begin position="1"/>
        <end position="34"/>
    </location>
</feature>
<reference evidence="5 6" key="1">
    <citation type="submission" date="2023-05" db="EMBL/GenBank/DDBJ databases">
        <title>B98-5 Cell Line De Novo Hybrid Assembly: An Optical Mapping Approach.</title>
        <authorList>
            <person name="Kananen K."/>
            <person name="Auerbach J.A."/>
            <person name="Kautto E."/>
            <person name="Blachly J.S."/>
        </authorList>
    </citation>
    <scope>NUCLEOTIDE SEQUENCE [LARGE SCALE GENOMIC DNA]</scope>
    <source>
        <strain evidence="5">B95-8</strain>
        <tissue evidence="5">Cell line</tissue>
    </source>
</reference>
<evidence type="ECO:0000313" key="6">
    <source>
        <dbReference type="Proteomes" id="UP001266305"/>
    </source>
</evidence>
<sequence>MGLDTFPSLGEMGTNPPAMSGHQNTGPVVTEQVSGLAGRGQAWQRLPRPSQASSTHPSLLSLLQENPYLCRNECDASNLDLAHLPRLMFNKEEEGLATYWQSIMWSHYPSLLKANITLSWNKTLELTNDMVMTFKYGWSMVMVLEKSLDNGRTWQPYQF</sequence>
<evidence type="ECO:0000256" key="3">
    <source>
        <dbReference type="SAM" id="MobiDB-lite"/>
    </source>
</evidence>
<dbReference type="Proteomes" id="UP001266305">
    <property type="component" value="Unassembled WGS sequence"/>
</dbReference>
<evidence type="ECO:0000256" key="2">
    <source>
        <dbReference type="ARBA" id="ARBA00023292"/>
    </source>
</evidence>
<organism evidence="5 6">
    <name type="scientific">Saguinus oedipus</name>
    <name type="common">Cotton-top tamarin</name>
    <name type="synonym">Oedipomidas oedipus</name>
    <dbReference type="NCBI Taxonomy" id="9490"/>
    <lineage>
        <taxon>Eukaryota</taxon>
        <taxon>Metazoa</taxon>
        <taxon>Chordata</taxon>
        <taxon>Craniata</taxon>
        <taxon>Vertebrata</taxon>
        <taxon>Euteleostomi</taxon>
        <taxon>Mammalia</taxon>
        <taxon>Eutheria</taxon>
        <taxon>Euarchontoglires</taxon>
        <taxon>Primates</taxon>
        <taxon>Haplorrhini</taxon>
        <taxon>Platyrrhini</taxon>
        <taxon>Cebidae</taxon>
        <taxon>Callitrichinae</taxon>
        <taxon>Saguinus</taxon>
    </lineage>
</organism>
<keyword evidence="2" id="KW-0424">Laminin EGF-like domain</keyword>
<name>A0ABQ9V2D9_SAGOE</name>
<keyword evidence="1" id="KW-1015">Disulfide bond</keyword>
<evidence type="ECO:0000256" key="1">
    <source>
        <dbReference type="ARBA" id="ARBA00023157"/>
    </source>
</evidence>
<evidence type="ECO:0000313" key="5">
    <source>
        <dbReference type="EMBL" id="KAK2103548.1"/>
    </source>
</evidence>
<dbReference type="Pfam" id="PF00055">
    <property type="entry name" value="Laminin_N"/>
    <property type="match status" value="1"/>
</dbReference>
<dbReference type="PANTHER" id="PTHR10574:SF27">
    <property type="entry name" value="NETRIN-G2"/>
    <property type="match status" value="1"/>
</dbReference>
<feature type="domain" description="Laminin N-terminal" evidence="4">
    <location>
        <begin position="10"/>
        <end position="159"/>
    </location>
</feature>
<dbReference type="InterPro" id="IPR008211">
    <property type="entry name" value="Laminin_N"/>
</dbReference>
<accession>A0ABQ9V2D9</accession>
<protein>
    <recommendedName>
        <fullName evidence="4">Laminin N-terminal domain-containing protein</fullName>
    </recommendedName>
</protein>
<dbReference type="InterPro" id="IPR050440">
    <property type="entry name" value="Laminin/Netrin_ECM"/>
</dbReference>
<dbReference type="PANTHER" id="PTHR10574">
    <property type="entry name" value="NETRIN/LAMININ-RELATED"/>
    <property type="match status" value="1"/>
</dbReference>
<keyword evidence="6" id="KW-1185">Reference proteome</keyword>
<comment type="caution">
    <text evidence="5">The sequence shown here is derived from an EMBL/GenBank/DDBJ whole genome shotgun (WGS) entry which is preliminary data.</text>
</comment>